<gene>
    <name evidence="1" type="ORF">MM817_00819</name>
</gene>
<evidence type="ECO:0000313" key="2">
    <source>
        <dbReference type="Proteomes" id="UP001139263"/>
    </source>
</evidence>
<keyword evidence="2" id="KW-1185">Reference proteome</keyword>
<proteinExistence type="predicted"/>
<reference evidence="1" key="1">
    <citation type="submission" date="2022-03" db="EMBL/GenBank/DDBJ databases">
        <title>Draft Genome Sequence of Firmicute Strain S0AB, a Heterotrophic Iron/Sulfur-Oxidizing Extreme Acidophile.</title>
        <authorList>
            <person name="Vergara E."/>
            <person name="Pakostova E."/>
            <person name="Johnson D.B."/>
            <person name="Holmes D.S."/>
        </authorList>
    </citation>
    <scope>NUCLEOTIDE SEQUENCE</scope>
    <source>
        <strain evidence="1">S0AB</strain>
    </source>
</reference>
<accession>A0A9X2ABC6</accession>
<sequence length="150" mass="17395">MTETEAYEILREALSDDVMKQERMRVIVSMERKVRDLLAALGLEATLDEEKTAERLALFKEFHHIPGDHLWQAMQFVFRVARDGGDESDRQLQSHYLDVIYRTLFTSPMVKMPAIPEQWWETPLGIACKVVEYGISSCMDTIVLLQQSME</sequence>
<protein>
    <submittedName>
        <fullName evidence="1">Uncharacterized protein</fullName>
    </submittedName>
</protein>
<dbReference type="EMBL" id="JALBUF010000001">
    <property type="protein sequence ID" value="MCI0182559.1"/>
    <property type="molecule type" value="Genomic_DNA"/>
</dbReference>
<dbReference type="AlphaFoldDB" id="A0A9X2ABC6"/>
<dbReference type="RefSeq" id="WP_241712143.1">
    <property type="nucleotide sequence ID" value="NZ_JALBUF010000001.1"/>
</dbReference>
<dbReference type="Proteomes" id="UP001139263">
    <property type="component" value="Unassembled WGS sequence"/>
</dbReference>
<organism evidence="1 2">
    <name type="scientific">Sulfoacidibacillus ferrooxidans</name>
    <dbReference type="NCBI Taxonomy" id="2005001"/>
    <lineage>
        <taxon>Bacteria</taxon>
        <taxon>Bacillati</taxon>
        <taxon>Bacillota</taxon>
        <taxon>Bacilli</taxon>
        <taxon>Bacillales</taxon>
        <taxon>Alicyclobacillaceae</taxon>
        <taxon>Sulfoacidibacillus</taxon>
    </lineage>
</organism>
<comment type="caution">
    <text evidence="1">The sequence shown here is derived from an EMBL/GenBank/DDBJ whole genome shotgun (WGS) entry which is preliminary data.</text>
</comment>
<evidence type="ECO:0000313" key="1">
    <source>
        <dbReference type="EMBL" id="MCI0182559.1"/>
    </source>
</evidence>
<name>A0A9X2ABC6_9BACL</name>